<reference evidence="1 2" key="1">
    <citation type="submission" date="2024-08" db="EMBL/GenBank/DDBJ databases">
        <title>Pantoea ronii - a newly identified human opportunistic pathogen.</title>
        <authorList>
            <person name="Keidar-Friedman D."/>
            <person name="Sorek N."/>
            <person name="Leshin-Carmel D."/>
            <person name="Tsur A."/>
            <person name="Amsalem M."/>
            <person name="Tolkach D."/>
            <person name="Brosh-Nissimov T."/>
        </authorList>
    </citation>
    <scope>NUCLEOTIDE SEQUENCE [LARGE SCALE GENOMIC DNA]</scope>
    <source>
        <strain evidence="1 2">AA23256</strain>
    </source>
</reference>
<organism evidence="1 2">
    <name type="scientific">Pantoea osteomyelitidis</name>
    <dbReference type="NCBI Taxonomy" id="3230026"/>
    <lineage>
        <taxon>Bacteria</taxon>
        <taxon>Pseudomonadati</taxon>
        <taxon>Pseudomonadota</taxon>
        <taxon>Gammaproteobacteria</taxon>
        <taxon>Enterobacterales</taxon>
        <taxon>Erwiniaceae</taxon>
        <taxon>Pantoea</taxon>
    </lineage>
</organism>
<evidence type="ECO:0008006" key="3">
    <source>
        <dbReference type="Google" id="ProtNLM"/>
    </source>
</evidence>
<dbReference type="EMBL" id="JBGFSN010000011">
    <property type="protein sequence ID" value="MFH8136142.1"/>
    <property type="molecule type" value="Genomic_DNA"/>
</dbReference>
<proteinExistence type="predicted"/>
<gene>
    <name evidence="1" type="ORF">ABU178_18495</name>
</gene>
<evidence type="ECO:0000313" key="1">
    <source>
        <dbReference type="EMBL" id="MFH8136142.1"/>
    </source>
</evidence>
<sequence>MNKFLIFLFFAFQAKAQLQPHSCMDINRSVGVSMTDAMVEDFGVQESDIVLDKTEMTLLKREKVTEQMANFFAKEDTKEPVLADMKLNELAEIYSESNPTNLIIKYDYVNKAGKHNVLLGSVLINDEECSLRFNGYIIVKREF</sequence>
<accession>A0ABW7Q0M4</accession>
<name>A0ABW7Q0M4_9GAMM</name>
<dbReference type="Proteomes" id="UP001611251">
    <property type="component" value="Unassembled WGS sequence"/>
</dbReference>
<keyword evidence="2" id="KW-1185">Reference proteome</keyword>
<evidence type="ECO:0000313" key="2">
    <source>
        <dbReference type="Proteomes" id="UP001611251"/>
    </source>
</evidence>
<comment type="caution">
    <text evidence="1">The sequence shown here is derived from an EMBL/GenBank/DDBJ whole genome shotgun (WGS) entry which is preliminary data.</text>
</comment>
<dbReference type="RefSeq" id="WP_397217639.1">
    <property type="nucleotide sequence ID" value="NZ_JBGFSN010000011.1"/>
</dbReference>
<protein>
    <recommendedName>
        <fullName evidence="3">Shiga toxin A subunit</fullName>
    </recommendedName>
</protein>